<name>A0A8K2A865_9CYAN</name>
<evidence type="ECO:0000256" key="1">
    <source>
        <dbReference type="ARBA" id="ARBA00022612"/>
    </source>
</evidence>
<dbReference type="InterPro" id="IPR035421">
    <property type="entry name" value="Terminase_6C"/>
</dbReference>
<reference evidence="3" key="1">
    <citation type="submission" date="2019-12" db="EMBL/GenBank/DDBJ databases">
        <title>High-Quality draft genome sequences of three cyanobacteria isolated from the limestone walls of the Old Cathedral of Coimbra.</title>
        <authorList>
            <person name="Tiago I."/>
            <person name="Soares F."/>
            <person name="Portugal A."/>
        </authorList>
    </citation>
    <scope>NUCLEOTIDE SEQUENCE [LARGE SCALE GENOMIC DNA]</scope>
    <source>
        <strain evidence="3">C</strain>
    </source>
</reference>
<dbReference type="Pfam" id="PF03237">
    <property type="entry name" value="Terminase_6N"/>
    <property type="match status" value="1"/>
</dbReference>
<evidence type="ECO:0000313" key="4">
    <source>
        <dbReference type="Proteomes" id="UP000607397"/>
    </source>
</evidence>
<feature type="domain" description="Terminase large subunit gp17-like C-terminal" evidence="2">
    <location>
        <begin position="252"/>
        <end position="406"/>
    </location>
</feature>
<comment type="caution">
    <text evidence="3">The sequence shown here is derived from an EMBL/GenBank/DDBJ whole genome shotgun (WGS) entry which is preliminary data.</text>
</comment>
<dbReference type="RefSeq" id="WP_161825142.1">
    <property type="nucleotide sequence ID" value="NZ_WVIC01000015.1"/>
</dbReference>
<keyword evidence="1" id="KW-1188">Viral release from host cell</keyword>
<organism evidence="3 4">
    <name type="scientific">Petrachloros mirabilis ULC683</name>
    <dbReference type="NCBI Taxonomy" id="2781853"/>
    <lineage>
        <taxon>Bacteria</taxon>
        <taxon>Bacillati</taxon>
        <taxon>Cyanobacteriota</taxon>
        <taxon>Cyanophyceae</taxon>
        <taxon>Synechococcales</taxon>
        <taxon>Petrachlorosaceae</taxon>
        <taxon>Petrachloros</taxon>
        <taxon>Petrachloros mirabilis</taxon>
    </lineage>
</organism>
<dbReference type="InterPro" id="IPR027417">
    <property type="entry name" value="P-loop_NTPase"/>
</dbReference>
<gene>
    <name evidence="3" type="ORF">GS597_09130</name>
</gene>
<proteinExistence type="predicted"/>
<protein>
    <submittedName>
        <fullName evidence="3">Terminase</fullName>
    </submittedName>
</protein>
<evidence type="ECO:0000259" key="2">
    <source>
        <dbReference type="Pfam" id="PF17289"/>
    </source>
</evidence>
<dbReference type="AlphaFoldDB" id="A0A8K2A865"/>
<keyword evidence="4" id="KW-1185">Reference proteome</keyword>
<accession>A0A8K2A865</accession>
<dbReference type="Proteomes" id="UP000607397">
    <property type="component" value="Unassembled WGS sequence"/>
</dbReference>
<dbReference type="Gene3D" id="3.40.50.300">
    <property type="entry name" value="P-loop containing nucleotide triphosphate hydrolases"/>
    <property type="match status" value="1"/>
</dbReference>
<evidence type="ECO:0000313" key="3">
    <source>
        <dbReference type="EMBL" id="NCJ06665.1"/>
    </source>
</evidence>
<sequence length="453" mass="51046">MSAITLYPYQKRWLQDDSRFKIGMFARQTGKTFTNTLEIVDRCIRAEIEGRRERWVILSRGERQAKEAIEEGVKRHLKAFEIAFEALEYEYEGTYKAMDVVLPRGSVISALPANPDTARGYSANVLLDEFAFHRDSRKIWMALFPVISAGHLLRVVSTPNGKGNKFYDLMTSPDPTWSRHQVDIHQAVAEGLPRDVEELRRALNDPDAWSQEFLLQWLDEASAWLSYDLINTCEAAEAGQPDAYTGGDVYVGNDVGLRGDLWVAWVVERLGDVFWTREIRTLRRSTFAEHDAVIAELFDRYKVRRLCVDQTGLGERTTEEYQRRYGSTRVEGVLFTSANKQALATLGKQCFEDRRIRIPEGDSALRNDLHKLKKITTATGGVRFDADRDSSGHADRAWSCFLALNAAITPTVPIEYQAAGARLNLAAFAGATPHLEQRGFGAVAGAVDMEGWA</sequence>
<dbReference type="Pfam" id="PF17289">
    <property type="entry name" value="Terminase_6C"/>
    <property type="match status" value="1"/>
</dbReference>
<dbReference type="EMBL" id="WVIC01000015">
    <property type="protein sequence ID" value="NCJ06665.1"/>
    <property type="molecule type" value="Genomic_DNA"/>
</dbReference>
<dbReference type="Gene3D" id="3.30.420.240">
    <property type="match status" value="1"/>
</dbReference>